<reference evidence="9 10" key="1">
    <citation type="journal article" date="2021" name="Elife">
        <title>Chloroplast acquisition without the gene transfer in kleptoplastic sea slugs, Plakobranchus ocellatus.</title>
        <authorList>
            <person name="Maeda T."/>
            <person name="Takahashi S."/>
            <person name="Yoshida T."/>
            <person name="Shimamura S."/>
            <person name="Takaki Y."/>
            <person name="Nagai Y."/>
            <person name="Toyoda A."/>
            <person name="Suzuki Y."/>
            <person name="Arimoto A."/>
            <person name="Ishii H."/>
            <person name="Satoh N."/>
            <person name="Nishiyama T."/>
            <person name="Hasebe M."/>
            <person name="Maruyama T."/>
            <person name="Minagawa J."/>
            <person name="Obokata J."/>
            <person name="Shigenobu S."/>
        </authorList>
    </citation>
    <scope>NUCLEOTIDE SEQUENCE [LARGE SCALE GENOMIC DNA]</scope>
</reference>
<comment type="caution">
    <text evidence="9">The sequence shown here is derived from an EMBL/GenBank/DDBJ whole genome shotgun (WGS) entry which is preliminary data.</text>
</comment>
<evidence type="ECO:0000256" key="6">
    <source>
        <dbReference type="PIRSR" id="PIRSR602640-2"/>
    </source>
</evidence>
<proteinExistence type="inferred from homology"/>
<feature type="binding site" evidence="6">
    <location>
        <position position="93"/>
    </location>
    <ligand>
        <name>Ca(2+)</name>
        <dbReference type="ChEBI" id="CHEBI:29108"/>
        <label>1</label>
        <note>catalytic</note>
    </ligand>
</feature>
<evidence type="ECO:0000256" key="2">
    <source>
        <dbReference type="ARBA" id="ARBA00022801"/>
    </source>
</evidence>
<dbReference type="Proteomes" id="UP000762676">
    <property type="component" value="Unassembled WGS sequence"/>
</dbReference>
<dbReference type="PRINTS" id="PR01785">
    <property type="entry name" value="PARAOXONASE"/>
</dbReference>
<feature type="binding site" evidence="6">
    <location>
        <position position="147"/>
    </location>
    <ligand>
        <name>Ca(2+)</name>
        <dbReference type="ChEBI" id="CHEBI:29108"/>
        <label>1</label>
        <note>catalytic</note>
    </ligand>
</feature>
<comment type="cofactor">
    <cofactor evidence="6 8">
        <name>Ca(2+)</name>
        <dbReference type="ChEBI" id="CHEBI:29108"/>
    </cofactor>
    <text evidence="6 8">Binds 2 calcium ions per subunit.</text>
</comment>
<evidence type="ECO:0000256" key="4">
    <source>
        <dbReference type="ARBA" id="ARBA00023180"/>
    </source>
</evidence>
<dbReference type="AlphaFoldDB" id="A0AAV4IHM4"/>
<evidence type="ECO:0000256" key="8">
    <source>
        <dbReference type="RuleBase" id="RU368025"/>
    </source>
</evidence>
<evidence type="ECO:0000256" key="7">
    <source>
        <dbReference type="PIRSR" id="PIRSR602640-3"/>
    </source>
</evidence>
<feature type="binding site" evidence="6">
    <location>
        <position position="148"/>
    </location>
    <ligand>
        <name>Ca(2+)</name>
        <dbReference type="ChEBI" id="CHEBI:29108"/>
        <label>1</label>
        <note>catalytic</note>
    </ligand>
</feature>
<dbReference type="SUPFAM" id="SSF63829">
    <property type="entry name" value="Calcium-dependent phosphotriesterase"/>
    <property type="match status" value="1"/>
</dbReference>
<evidence type="ECO:0000256" key="5">
    <source>
        <dbReference type="PIRSR" id="PIRSR602640-1"/>
    </source>
</evidence>
<feature type="binding site" evidence="6">
    <location>
        <position position="26"/>
    </location>
    <ligand>
        <name>Ca(2+)</name>
        <dbReference type="ChEBI" id="CHEBI:29108"/>
        <label>1</label>
        <note>catalytic</note>
    </ligand>
</feature>
<dbReference type="Pfam" id="PF01731">
    <property type="entry name" value="Arylesterase"/>
    <property type="match status" value="1"/>
</dbReference>
<sequence length="344" mass="38246">MGVFKVSFKHYPGVCKRVKGANYGSEAMTWTSDGLVFISSGLSFPDLEEHYRATNSHSEIQLFDFRNPAAGVTNLKIIAKKDFDVSKMRPHGLSVLEDKGKKEYHLYVVNHQYGEILERVEKFKFDPKTRHLTHIQSFMMEEVSSANDVTVLAQDQFYVSNFMLGKDNALLTFLQFLVPLRLGGIFFYDGTKTTEVADGLVTPNGHCLSKDKKFLYVVSTLEESLIVFKRDTVTNALKQVQTVALSNKGDNINLSQNGDALLIGAHPMLYKTMTSMASPLNPNCTSPSSVLRVPLKQDGLVEEADITELFYDHGDLISGSSSAVQYDGQLLIGSIVNSLVHCQL</sequence>
<name>A0AAV4IHM4_9GAST</name>
<feature type="disulfide bond" description="In form B" evidence="7">
    <location>
        <begin position="15"/>
        <end position="342"/>
    </location>
</feature>
<feature type="binding site" evidence="6">
    <location>
        <position position="251"/>
    </location>
    <ligand>
        <name>Ca(2+)</name>
        <dbReference type="ChEBI" id="CHEBI:29108"/>
        <label>1</label>
        <note>catalytic</note>
    </ligand>
</feature>
<accession>A0AAV4IHM4</accession>
<dbReference type="InterPro" id="IPR002640">
    <property type="entry name" value="Arylesterase"/>
</dbReference>
<organism evidence="9 10">
    <name type="scientific">Elysia marginata</name>
    <dbReference type="NCBI Taxonomy" id="1093978"/>
    <lineage>
        <taxon>Eukaryota</taxon>
        <taxon>Metazoa</taxon>
        <taxon>Spiralia</taxon>
        <taxon>Lophotrochozoa</taxon>
        <taxon>Mollusca</taxon>
        <taxon>Gastropoda</taxon>
        <taxon>Heterobranchia</taxon>
        <taxon>Euthyneura</taxon>
        <taxon>Panpulmonata</taxon>
        <taxon>Sacoglossa</taxon>
        <taxon>Placobranchoidea</taxon>
        <taxon>Plakobranchidae</taxon>
        <taxon>Elysia</taxon>
    </lineage>
</organism>
<evidence type="ECO:0000256" key="3">
    <source>
        <dbReference type="ARBA" id="ARBA00023157"/>
    </source>
</evidence>
<protein>
    <recommendedName>
        <fullName evidence="8">Paraoxonase</fullName>
        <ecNumber evidence="8">3.1.1.2</ecNumber>
    </recommendedName>
</protein>
<keyword evidence="3 7" id="KW-1015">Disulfide bond</keyword>
<dbReference type="GO" id="GO:0046872">
    <property type="term" value="F:metal ion binding"/>
    <property type="evidence" value="ECO:0007669"/>
    <property type="project" value="UniProtKB-KW"/>
</dbReference>
<feature type="binding site" evidence="6">
    <location>
        <position position="204"/>
    </location>
    <ligand>
        <name>Ca(2+)</name>
        <dbReference type="ChEBI" id="CHEBI:29108"/>
        <label>1</label>
        <note>catalytic</note>
    </ligand>
</feature>
<dbReference type="EC" id="3.1.1.2" evidence="8"/>
<feature type="active site" description="Proton acceptor" evidence="5">
    <location>
        <position position="91"/>
    </location>
</feature>
<keyword evidence="6 8" id="KW-0479">Metal-binding</keyword>
<dbReference type="GO" id="GO:0004064">
    <property type="term" value="F:arylesterase activity"/>
    <property type="evidence" value="ECO:0007669"/>
    <property type="project" value="UniProtKB-UniRule"/>
</dbReference>
<keyword evidence="4 8" id="KW-0325">Glycoprotein</keyword>
<comment type="similarity">
    <text evidence="1 8">Belongs to the paraoxonase family.</text>
</comment>
<evidence type="ECO:0000313" key="10">
    <source>
        <dbReference type="Proteomes" id="UP000762676"/>
    </source>
</evidence>
<gene>
    <name evidence="9" type="ORF">ElyMa_004760200</name>
</gene>
<feature type="binding site" evidence="6">
    <location>
        <position position="250"/>
    </location>
    <ligand>
        <name>Ca(2+)</name>
        <dbReference type="ChEBI" id="CHEBI:29108"/>
        <label>1</label>
        <note>catalytic</note>
    </ligand>
</feature>
<dbReference type="PANTHER" id="PTHR11799:SF12">
    <property type="entry name" value="PARAOXONASE-RELATED"/>
    <property type="match status" value="1"/>
</dbReference>
<dbReference type="InterPro" id="IPR051288">
    <property type="entry name" value="Serum_paraoxonase/arylesterase"/>
</dbReference>
<keyword evidence="10" id="KW-1185">Reference proteome</keyword>
<keyword evidence="2 8" id="KW-0378">Hydrolase</keyword>
<comment type="catalytic activity">
    <reaction evidence="8">
        <text>a phenyl acetate + H2O = a phenol + acetate + H(+)</text>
        <dbReference type="Rhea" id="RHEA:17309"/>
        <dbReference type="ChEBI" id="CHEBI:15377"/>
        <dbReference type="ChEBI" id="CHEBI:15378"/>
        <dbReference type="ChEBI" id="CHEBI:30089"/>
        <dbReference type="ChEBI" id="CHEBI:33853"/>
        <dbReference type="ChEBI" id="CHEBI:140310"/>
        <dbReference type="EC" id="3.1.1.2"/>
    </reaction>
</comment>
<dbReference type="EMBL" id="BMAT01009554">
    <property type="protein sequence ID" value="GFS08587.1"/>
    <property type="molecule type" value="Genomic_DNA"/>
</dbReference>
<evidence type="ECO:0000313" key="9">
    <source>
        <dbReference type="EMBL" id="GFS08587.1"/>
    </source>
</evidence>
<dbReference type="Gene3D" id="2.120.10.30">
    <property type="entry name" value="TolB, C-terminal domain"/>
    <property type="match status" value="1"/>
</dbReference>
<dbReference type="PANTHER" id="PTHR11799">
    <property type="entry name" value="PARAOXONASE"/>
    <property type="match status" value="1"/>
</dbReference>
<evidence type="ECO:0000256" key="1">
    <source>
        <dbReference type="ARBA" id="ARBA00008595"/>
    </source>
</evidence>
<dbReference type="InterPro" id="IPR011042">
    <property type="entry name" value="6-blade_b-propeller_TolB-like"/>
</dbReference>
<keyword evidence="6 8" id="KW-0106">Calcium</keyword>